<name>A0ACC0VH00_9STRA</name>
<reference evidence="1 2" key="1">
    <citation type="journal article" date="2022" name="bioRxiv">
        <title>The genome of the oomycete Peronosclerospora sorghi, a cosmopolitan pathogen of maize and sorghum, is inflated with dispersed pseudogenes.</title>
        <authorList>
            <person name="Fletcher K."/>
            <person name="Martin F."/>
            <person name="Isakeit T."/>
            <person name="Cavanaugh K."/>
            <person name="Magill C."/>
            <person name="Michelmore R."/>
        </authorList>
    </citation>
    <scope>NUCLEOTIDE SEQUENCE [LARGE SCALE GENOMIC DNA]</scope>
    <source>
        <strain evidence="1">P6</strain>
    </source>
</reference>
<dbReference type="EMBL" id="CM047588">
    <property type="protein sequence ID" value="KAI9905670.1"/>
    <property type="molecule type" value="Genomic_DNA"/>
</dbReference>
<organism evidence="1 2">
    <name type="scientific">Peronosclerospora sorghi</name>
    <dbReference type="NCBI Taxonomy" id="230839"/>
    <lineage>
        <taxon>Eukaryota</taxon>
        <taxon>Sar</taxon>
        <taxon>Stramenopiles</taxon>
        <taxon>Oomycota</taxon>
        <taxon>Peronosporomycetes</taxon>
        <taxon>Peronosporales</taxon>
        <taxon>Peronosporaceae</taxon>
        <taxon>Peronosclerospora</taxon>
    </lineage>
</organism>
<keyword evidence="2" id="KW-1185">Reference proteome</keyword>
<evidence type="ECO:0000313" key="2">
    <source>
        <dbReference type="Proteomes" id="UP001163321"/>
    </source>
</evidence>
<sequence length="506" mass="57679">MNKGKPSRLRHMSMYRFALVLLSLWGFILVLRMTSLPGISKERIKVRTQRTVDVGESWYKEVLRLLGNSTDPLEISGEDLLHLSLLHEFCVQDVEASLTWEFGSPGHQLPNASASNPEVVMRLNDDNLLQKLRQCPDVEIFLPTTLRENGYCEDAVAYVKYLKSRLLHEWALVVKVFDPALNREVDYFDLCPKTPIIFFNHNWYGAQLALRWPKDKPIYMMPNLDMSELEPKHFWSVDAVLCRTKDCFDRVTRWYDQEGNPRDAKVFYTKHTSSDHAHFARKRYGEVAIRPKNFSDVKFIHTAGTSLTKGTEELLKCWVYLPGLPPLDVYIDELPLVSLTTPTLRRMIPYSRSPLKIHVGLVERSAFAKLIAEAALFMCPSTSEGYGHYINQARAAGAVVLTSDLAPMNELISNESGILIPVTSPKNPLKLMVGAYEVENGLMDVDGHVASFKGSDIFDVVQEFIMSTTTEQRAAMGDKARQAYHQDTRFFAIAMQELRRFARHGK</sequence>
<protein>
    <submittedName>
        <fullName evidence="1">Uncharacterized protein</fullName>
    </submittedName>
</protein>
<evidence type="ECO:0000313" key="1">
    <source>
        <dbReference type="EMBL" id="KAI9905670.1"/>
    </source>
</evidence>
<accession>A0ACC0VH00</accession>
<proteinExistence type="predicted"/>
<dbReference type="Proteomes" id="UP001163321">
    <property type="component" value="Chromosome 9"/>
</dbReference>
<comment type="caution">
    <text evidence="1">The sequence shown here is derived from an EMBL/GenBank/DDBJ whole genome shotgun (WGS) entry which is preliminary data.</text>
</comment>
<gene>
    <name evidence="1" type="ORF">PsorP6_013436</name>
</gene>